<sequence>MWGVSKGTTPPEALGGWPLFGQLSLSKGPKPPHINLGAILADICGPIFTIRIGSHRGLVVSRSEMAKECFTSNDLSLASRPNLLAAKRAHWL</sequence>
<dbReference type="STRING" id="981085.W9SHP1"/>
<evidence type="ECO:0000313" key="6">
    <source>
        <dbReference type="EMBL" id="EXC07357.1"/>
    </source>
</evidence>
<reference evidence="7" key="1">
    <citation type="submission" date="2013-01" db="EMBL/GenBank/DDBJ databases">
        <title>Draft Genome Sequence of a Mulberry Tree, Morus notabilis C.K. Schneid.</title>
        <authorList>
            <person name="He N."/>
            <person name="Zhao S."/>
        </authorList>
    </citation>
    <scope>NUCLEOTIDE SEQUENCE</scope>
</reference>
<dbReference type="eggNOG" id="KOG0156">
    <property type="taxonomic scope" value="Eukaryota"/>
</dbReference>
<dbReference type="GO" id="GO:0004497">
    <property type="term" value="F:monooxygenase activity"/>
    <property type="evidence" value="ECO:0007669"/>
    <property type="project" value="UniProtKB-KW"/>
</dbReference>
<keyword evidence="5" id="KW-0503">Monooxygenase</keyword>
<dbReference type="GO" id="GO:0020037">
    <property type="term" value="F:heme binding"/>
    <property type="evidence" value="ECO:0007669"/>
    <property type="project" value="InterPro"/>
</dbReference>
<keyword evidence="4" id="KW-0408">Iron</keyword>
<dbReference type="GO" id="GO:0005506">
    <property type="term" value="F:iron ion binding"/>
    <property type="evidence" value="ECO:0007669"/>
    <property type="project" value="InterPro"/>
</dbReference>
<proteinExistence type="predicted"/>
<organism evidence="6 7">
    <name type="scientific">Morus notabilis</name>
    <dbReference type="NCBI Taxonomy" id="981085"/>
    <lineage>
        <taxon>Eukaryota</taxon>
        <taxon>Viridiplantae</taxon>
        <taxon>Streptophyta</taxon>
        <taxon>Embryophyta</taxon>
        <taxon>Tracheophyta</taxon>
        <taxon>Spermatophyta</taxon>
        <taxon>Magnoliopsida</taxon>
        <taxon>eudicotyledons</taxon>
        <taxon>Gunneridae</taxon>
        <taxon>Pentapetalae</taxon>
        <taxon>rosids</taxon>
        <taxon>fabids</taxon>
        <taxon>Rosales</taxon>
        <taxon>Moraceae</taxon>
        <taxon>Moreae</taxon>
        <taxon>Morus</taxon>
    </lineage>
</organism>
<dbReference type="GO" id="GO:0016705">
    <property type="term" value="F:oxidoreductase activity, acting on paired donors, with incorporation or reduction of molecular oxygen"/>
    <property type="evidence" value="ECO:0007669"/>
    <property type="project" value="InterPro"/>
</dbReference>
<accession>W9SHP1</accession>
<keyword evidence="7" id="KW-1185">Reference proteome</keyword>
<evidence type="ECO:0000313" key="7">
    <source>
        <dbReference type="Proteomes" id="UP000030645"/>
    </source>
</evidence>
<protein>
    <submittedName>
        <fullName evidence="6">Uncharacterized protein</fullName>
    </submittedName>
</protein>
<evidence type="ECO:0000256" key="5">
    <source>
        <dbReference type="ARBA" id="ARBA00023033"/>
    </source>
</evidence>
<evidence type="ECO:0000256" key="2">
    <source>
        <dbReference type="ARBA" id="ARBA00022723"/>
    </source>
</evidence>
<keyword evidence="1" id="KW-0349">Heme</keyword>
<gene>
    <name evidence="6" type="ORF">L484_021266</name>
</gene>
<dbReference type="Gene3D" id="1.10.630.10">
    <property type="entry name" value="Cytochrome P450"/>
    <property type="match status" value="1"/>
</dbReference>
<dbReference type="Proteomes" id="UP000030645">
    <property type="component" value="Unassembled WGS sequence"/>
</dbReference>
<dbReference type="InterPro" id="IPR050651">
    <property type="entry name" value="Plant_Cytochrome_P450_Monoox"/>
</dbReference>
<name>W9SHP1_9ROSA</name>
<dbReference type="EMBL" id="KE345585">
    <property type="protein sequence ID" value="EXC07357.1"/>
    <property type="molecule type" value="Genomic_DNA"/>
</dbReference>
<evidence type="ECO:0000256" key="3">
    <source>
        <dbReference type="ARBA" id="ARBA00023002"/>
    </source>
</evidence>
<dbReference type="InterPro" id="IPR036396">
    <property type="entry name" value="Cyt_P450_sf"/>
</dbReference>
<dbReference type="PANTHER" id="PTHR47947:SF39">
    <property type="entry name" value="CYTOCHROME P450"/>
    <property type="match status" value="1"/>
</dbReference>
<keyword evidence="2" id="KW-0479">Metal-binding</keyword>
<keyword evidence="3" id="KW-0560">Oxidoreductase</keyword>
<dbReference type="PANTHER" id="PTHR47947">
    <property type="entry name" value="CYTOCHROME P450 82C3-RELATED"/>
    <property type="match status" value="1"/>
</dbReference>
<evidence type="ECO:0000256" key="4">
    <source>
        <dbReference type="ARBA" id="ARBA00023004"/>
    </source>
</evidence>
<dbReference type="AlphaFoldDB" id="W9SHP1"/>
<evidence type="ECO:0000256" key="1">
    <source>
        <dbReference type="ARBA" id="ARBA00022617"/>
    </source>
</evidence>
<dbReference type="SUPFAM" id="SSF48264">
    <property type="entry name" value="Cytochrome P450"/>
    <property type="match status" value="1"/>
</dbReference>